<keyword evidence="3" id="KW-1185">Reference proteome</keyword>
<dbReference type="AlphaFoldDB" id="A0A919MM78"/>
<name>A0A919MM78_9ACTN</name>
<dbReference type="EMBL" id="BOMQ01000008">
    <property type="protein sequence ID" value="GIE47133.1"/>
    <property type="molecule type" value="Genomic_DNA"/>
</dbReference>
<feature type="region of interest" description="Disordered" evidence="1">
    <location>
        <begin position="34"/>
        <end position="70"/>
    </location>
</feature>
<sequence>MLLDLVDGFAGSGQRAAEEEQELLQILGLRVRPVRRHGQDARRPPARSASPRRDDPYAPELSSRATIRAE</sequence>
<dbReference type="Proteomes" id="UP000647172">
    <property type="component" value="Unassembled WGS sequence"/>
</dbReference>
<protein>
    <submittedName>
        <fullName evidence="2">Uncharacterized protein</fullName>
    </submittedName>
</protein>
<evidence type="ECO:0000256" key="1">
    <source>
        <dbReference type="SAM" id="MobiDB-lite"/>
    </source>
</evidence>
<reference evidence="2" key="1">
    <citation type="submission" date="2021-01" db="EMBL/GenBank/DDBJ databases">
        <title>Whole genome shotgun sequence of Actinoplanes nipponensis NBRC 14063.</title>
        <authorList>
            <person name="Komaki H."/>
            <person name="Tamura T."/>
        </authorList>
    </citation>
    <scope>NUCLEOTIDE SEQUENCE</scope>
    <source>
        <strain evidence="2">NBRC 14063</strain>
    </source>
</reference>
<accession>A0A919MM78</accession>
<evidence type="ECO:0000313" key="3">
    <source>
        <dbReference type="Proteomes" id="UP000647172"/>
    </source>
</evidence>
<comment type="caution">
    <text evidence="2">The sequence shown here is derived from an EMBL/GenBank/DDBJ whole genome shotgun (WGS) entry which is preliminary data.</text>
</comment>
<proteinExistence type="predicted"/>
<organism evidence="2 3">
    <name type="scientific">Actinoplanes nipponensis</name>
    <dbReference type="NCBI Taxonomy" id="135950"/>
    <lineage>
        <taxon>Bacteria</taxon>
        <taxon>Bacillati</taxon>
        <taxon>Actinomycetota</taxon>
        <taxon>Actinomycetes</taxon>
        <taxon>Micromonosporales</taxon>
        <taxon>Micromonosporaceae</taxon>
        <taxon>Actinoplanes</taxon>
    </lineage>
</organism>
<evidence type="ECO:0000313" key="2">
    <source>
        <dbReference type="EMBL" id="GIE47133.1"/>
    </source>
</evidence>
<gene>
    <name evidence="2" type="ORF">Ani05nite_06670</name>
</gene>